<evidence type="ECO:0000256" key="2">
    <source>
        <dbReference type="SAM" id="MobiDB-lite"/>
    </source>
</evidence>
<dbReference type="InterPro" id="IPR036864">
    <property type="entry name" value="Zn2-C6_fun-type_DNA-bd_sf"/>
</dbReference>
<keyword evidence="5" id="KW-1185">Reference proteome</keyword>
<dbReference type="PROSITE" id="PS00463">
    <property type="entry name" value="ZN2_CY6_FUNGAL_1"/>
    <property type="match status" value="1"/>
</dbReference>
<dbReference type="CDD" id="cd12148">
    <property type="entry name" value="fungal_TF_MHR"/>
    <property type="match status" value="1"/>
</dbReference>
<feature type="compositionally biased region" description="Polar residues" evidence="2">
    <location>
        <begin position="569"/>
        <end position="578"/>
    </location>
</feature>
<dbReference type="PROSITE" id="PS50048">
    <property type="entry name" value="ZN2_CY6_FUNGAL_2"/>
    <property type="match status" value="1"/>
</dbReference>
<dbReference type="Gene3D" id="4.10.240.10">
    <property type="entry name" value="Zn(2)-C6 fungal-type DNA-binding domain"/>
    <property type="match status" value="1"/>
</dbReference>
<feature type="compositionally biased region" description="Pro residues" evidence="2">
    <location>
        <begin position="74"/>
        <end position="83"/>
    </location>
</feature>
<gene>
    <name evidence="4" type="ORF">BT67DRAFT_388758</name>
</gene>
<dbReference type="SMART" id="SM00066">
    <property type="entry name" value="GAL4"/>
    <property type="match status" value="1"/>
</dbReference>
<dbReference type="SUPFAM" id="SSF57701">
    <property type="entry name" value="Zn2/Cys6 DNA-binding domain"/>
    <property type="match status" value="1"/>
</dbReference>
<dbReference type="GO" id="GO:0000981">
    <property type="term" value="F:DNA-binding transcription factor activity, RNA polymerase II-specific"/>
    <property type="evidence" value="ECO:0007669"/>
    <property type="project" value="InterPro"/>
</dbReference>
<sequence length="1159" mass="127750">MDHGLPDTKRLRLSTGQSWSVGPSHHGVSLLHPTPSPTVGQLPHHPQPPPSTQYQQPSSLPVVRPAGPGDFHPPLAPPPPPPLATTQMPVDDRRQHEADRFPRMQEHRQTSHSPAHPPIPPYHHRESMIKTDPVDDTLPHLRRPPSTGGNVQDNMTPATPHSAVTSQSYGEDRRHMGFENGSSYRQSGYQPQAALAHHQSYDYQPQYNTSHTELPYPIQVAAASGKRKAQRASQACDNCRQLKAKCDELKPCKSCKEKNVECKYREAVPKQQDKISADILDTLLSFRNELRNLNQRTNRIEHTMKRVARLLDMQDDDERPESANSVPPAADDVYLSSPGETAGTQAPTIGTLEARTITQNMEEEKEVEPGPIVKPDDLSIPLNHTTLAAFLLKWRPIEALVRSILDAENVKYVGEFPIRQEQKRGLLRVWGRGEGMDGSRTDREAIRDVGMMEVQDDMSEVGAPSPADCWGGISGSPSPGDAKYVSVQTPDFGEGTVWKLVQSFQDNIQNMHPLIIPKELNAMVKLFLDSIQQSSRQSRNASVAKFVTTGPQPETGFKRKRSPAPDGAESSSASPKTTGRLTFQRSINNALVLLVLALGKICLCKDRIPDVVPISEPLHGSPLSRNGYPVSPNQSFSPSYPPHAHSAGLPSPKDGTERHGPSRRTSFQGAGSSVKAGTSLRRNMDVIPGLDYFAYATDILGGQVAGTSLRHIHAWLLAGLYHGQLGRVIESYAYIKEAGYAIQVKLRPSLDRFRRVQELNLRNLNNDGLTDKNDNQNVFAFWTCLQLESDIIAELPLPQTHILGFEGMMPYPNPVVAERELGFDQRVIESYFAQLYLRKKLNQIHGTIYNPDKPQLQLPSDDMIDSIQKSLHIPSFVPPVFKFDPADPPAGDILAARLRAKYWGAQVITYRPFVRKILELNFSKHSPGDSHSARGPDTGPDDDIPPDHLYYAEKGIQALIESTRAFHGLPEKRFIITNVFGTSHAQWGNVLTLSAVYKDRTLRKYVDEQTLKELFFRTIAFFKTVAHPTSALHIDLRILEGLERKILGRSSSTYAVDHHAGSNFSNFVGGGVPVPSVSAFPPGPPTSLMSGQGGGGMNNQGHQANHMDSGMSGLSPSLRPPPPAQFPGASFHGASFGPGHFAQRASPGGLPPMQQQPPY</sequence>
<feature type="compositionally biased region" description="Basic and acidic residues" evidence="2">
    <location>
        <begin position="1"/>
        <end position="10"/>
    </location>
</feature>
<feature type="region of interest" description="Disordered" evidence="2">
    <location>
        <begin position="926"/>
        <end position="946"/>
    </location>
</feature>
<dbReference type="Pfam" id="PF00172">
    <property type="entry name" value="Zn_clus"/>
    <property type="match status" value="1"/>
</dbReference>
<evidence type="ECO:0000313" key="5">
    <source>
        <dbReference type="Proteomes" id="UP001304895"/>
    </source>
</evidence>
<dbReference type="GO" id="GO:0008270">
    <property type="term" value="F:zinc ion binding"/>
    <property type="evidence" value="ECO:0007669"/>
    <property type="project" value="InterPro"/>
</dbReference>
<feature type="compositionally biased region" description="Polar residues" evidence="2">
    <location>
        <begin position="147"/>
        <end position="169"/>
    </location>
</feature>
<comment type="caution">
    <text evidence="4">The sequence shown here is derived from an EMBL/GenBank/DDBJ whole genome shotgun (WGS) entry which is preliminary data.</text>
</comment>
<evidence type="ECO:0000313" key="4">
    <source>
        <dbReference type="EMBL" id="KAK4131211.1"/>
    </source>
</evidence>
<dbReference type="PANTHER" id="PTHR47785:SF4">
    <property type="entry name" value="ZN(II)2CYS6 TRANSCRIPTION FACTOR (EUROFUNG)"/>
    <property type="match status" value="1"/>
</dbReference>
<keyword evidence="1" id="KW-0539">Nucleus</keyword>
<dbReference type="Proteomes" id="UP001304895">
    <property type="component" value="Unassembled WGS sequence"/>
</dbReference>
<name>A0AAN6ZAU0_9PEZI</name>
<protein>
    <recommendedName>
        <fullName evidence="3">Zn(2)-C6 fungal-type domain-containing protein</fullName>
    </recommendedName>
</protein>
<feature type="region of interest" description="Disordered" evidence="2">
    <location>
        <begin position="1078"/>
        <end position="1159"/>
    </location>
</feature>
<feature type="domain" description="Zn(2)-C6 fungal-type" evidence="3">
    <location>
        <begin position="235"/>
        <end position="264"/>
    </location>
</feature>
<feature type="region of interest" description="Disordered" evidence="2">
    <location>
        <begin position="539"/>
        <end position="578"/>
    </location>
</feature>
<dbReference type="CDD" id="cd00067">
    <property type="entry name" value="GAL4"/>
    <property type="match status" value="1"/>
</dbReference>
<dbReference type="InterPro" id="IPR053181">
    <property type="entry name" value="EcdB-like_regulator"/>
</dbReference>
<dbReference type="EMBL" id="MU853427">
    <property type="protein sequence ID" value="KAK4131211.1"/>
    <property type="molecule type" value="Genomic_DNA"/>
</dbReference>
<reference evidence="4" key="2">
    <citation type="submission" date="2023-05" db="EMBL/GenBank/DDBJ databases">
        <authorList>
            <consortium name="Lawrence Berkeley National Laboratory"/>
            <person name="Steindorff A."/>
            <person name="Hensen N."/>
            <person name="Bonometti L."/>
            <person name="Westerberg I."/>
            <person name="Brannstrom I.O."/>
            <person name="Guillou S."/>
            <person name="Cros-Aarteil S."/>
            <person name="Calhoun S."/>
            <person name="Haridas S."/>
            <person name="Kuo A."/>
            <person name="Mondo S."/>
            <person name="Pangilinan J."/>
            <person name="Riley R."/>
            <person name="Labutti K."/>
            <person name="Andreopoulos B."/>
            <person name="Lipzen A."/>
            <person name="Chen C."/>
            <person name="Yanf M."/>
            <person name="Daum C."/>
            <person name="Ng V."/>
            <person name="Clum A."/>
            <person name="Ohm R."/>
            <person name="Martin F."/>
            <person name="Silar P."/>
            <person name="Natvig D."/>
            <person name="Lalanne C."/>
            <person name="Gautier V."/>
            <person name="Ament-Velasquez S.L."/>
            <person name="Kruys A."/>
            <person name="Hutchinson M.I."/>
            <person name="Powell A.J."/>
            <person name="Barry K."/>
            <person name="Miller A.N."/>
            <person name="Grigoriev I.V."/>
            <person name="Debuchy R."/>
            <person name="Gladieux P."/>
            <person name="Thoren M.H."/>
            <person name="Johannesson H."/>
        </authorList>
    </citation>
    <scope>NUCLEOTIDE SEQUENCE</scope>
    <source>
        <strain evidence="4">CBS 123565</strain>
    </source>
</reference>
<feature type="compositionally biased region" description="Low complexity" evidence="2">
    <location>
        <begin position="1099"/>
        <end position="1117"/>
    </location>
</feature>
<reference evidence="4" key="1">
    <citation type="journal article" date="2023" name="Mol. Phylogenet. Evol.">
        <title>Genome-scale phylogeny and comparative genomics of the fungal order Sordariales.</title>
        <authorList>
            <person name="Hensen N."/>
            <person name="Bonometti L."/>
            <person name="Westerberg I."/>
            <person name="Brannstrom I.O."/>
            <person name="Guillou S."/>
            <person name="Cros-Aarteil S."/>
            <person name="Calhoun S."/>
            <person name="Haridas S."/>
            <person name="Kuo A."/>
            <person name="Mondo S."/>
            <person name="Pangilinan J."/>
            <person name="Riley R."/>
            <person name="LaButti K."/>
            <person name="Andreopoulos B."/>
            <person name="Lipzen A."/>
            <person name="Chen C."/>
            <person name="Yan M."/>
            <person name="Daum C."/>
            <person name="Ng V."/>
            <person name="Clum A."/>
            <person name="Steindorff A."/>
            <person name="Ohm R.A."/>
            <person name="Martin F."/>
            <person name="Silar P."/>
            <person name="Natvig D.O."/>
            <person name="Lalanne C."/>
            <person name="Gautier V."/>
            <person name="Ament-Velasquez S.L."/>
            <person name="Kruys A."/>
            <person name="Hutchinson M.I."/>
            <person name="Powell A.J."/>
            <person name="Barry K."/>
            <person name="Miller A.N."/>
            <person name="Grigoriev I.V."/>
            <person name="Debuchy R."/>
            <person name="Gladieux P."/>
            <person name="Hiltunen Thoren M."/>
            <person name="Johannesson H."/>
        </authorList>
    </citation>
    <scope>NUCLEOTIDE SEQUENCE</scope>
    <source>
        <strain evidence="4">CBS 123565</strain>
    </source>
</reference>
<feature type="compositionally biased region" description="Basic and acidic residues" evidence="2">
    <location>
        <begin position="123"/>
        <end position="139"/>
    </location>
</feature>
<dbReference type="InterPro" id="IPR001138">
    <property type="entry name" value="Zn2Cys6_DnaBD"/>
</dbReference>
<feature type="compositionally biased region" description="Basic and acidic residues" evidence="2">
    <location>
        <begin position="90"/>
        <end position="109"/>
    </location>
</feature>
<feature type="region of interest" description="Disordered" evidence="2">
    <location>
        <begin position="625"/>
        <end position="675"/>
    </location>
</feature>
<evidence type="ECO:0000259" key="3">
    <source>
        <dbReference type="PROSITE" id="PS50048"/>
    </source>
</evidence>
<feature type="compositionally biased region" description="Low complexity" evidence="2">
    <location>
        <begin position="52"/>
        <end position="61"/>
    </location>
</feature>
<proteinExistence type="predicted"/>
<dbReference type="PANTHER" id="PTHR47785">
    <property type="entry name" value="ZN(II)2CYS6 TRANSCRIPTION FACTOR (EUROFUNG)-RELATED-RELATED"/>
    <property type="match status" value="1"/>
</dbReference>
<dbReference type="AlphaFoldDB" id="A0AAN6ZAU0"/>
<feature type="region of interest" description="Disordered" evidence="2">
    <location>
        <begin position="1"/>
        <end position="187"/>
    </location>
</feature>
<accession>A0AAN6ZAU0</accession>
<organism evidence="4 5">
    <name type="scientific">Trichocladium antarcticum</name>
    <dbReference type="NCBI Taxonomy" id="1450529"/>
    <lineage>
        <taxon>Eukaryota</taxon>
        <taxon>Fungi</taxon>
        <taxon>Dikarya</taxon>
        <taxon>Ascomycota</taxon>
        <taxon>Pezizomycotina</taxon>
        <taxon>Sordariomycetes</taxon>
        <taxon>Sordariomycetidae</taxon>
        <taxon>Sordariales</taxon>
        <taxon>Chaetomiaceae</taxon>
        <taxon>Trichocladium</taxon>
    </lineage>
</organism>
<evidence type="ECO:0000256" key="1">
    <source>
        <dbReference type="ARBA" id="ARBA00023242"/>
    </source>
</evidence>